<evidence type="ECO:0000313" key="4">
    <source>
        <dbReference type="EMBL" id="RNI10754.1"/>
    </source>
</evidence>
<dbReference type="InterPro" id="IPR027363">
    <property type="entry name" value="M1Pi_N"/>
</dbReference>
<keyword evidence="2" id="KW-0028">Amino-acid biosynthesis</keyword>
<dbReference type="GO" id="GO:0019509">
    <property type="term" value="P:L-methionine salvage from methylthioadenosine"/>
    <property type="evidence" value="ECO:0007669"/>
    <property type="project" value="UniProtKB-UniRule"/>
</dbReference>
<evidence type="ECO:0000256" key="2">
    <source>
        <dbReference type="HAMAP-Rule" id="MF_01678"/>
    </source>
</evidence>
<dbReference type="GeneID" id="30582487"/>
<evidence type="ECO:0000256" key="1">
    <source>
        <dbReference type="ARBA" id="ARBA00023235"/>
    </source>
</evidence>
<feature type="active site" description="Proton donor" evidence="2">
    <location>
        <position position="235"/>
    </location>
</feature>
<keyword evidence="5" id="KW-0396">Initiation factor</keyword>
<dbReference type="InterPro" id="IPR000649">
    <property type="entry name" value="IF-2B-related"/>
</dbReference>
<comment type="function">
    <text evidence="2">Catalyzes the interconversion of methylthioribose-1-phosphate (MTR-1-P) into methylthioribulose-1-phosphate (MTRu-1-P).</text>
</comment>
<dbReference type="InterPro" id="IPR011559">
    <property type="entry name" value="Initiation_fac_2B_a/b/d"/>
</dbReference>
<dbReference type="AlphaFoldDB" id="A0A1L3Q0I2"/>
<feature type="binding site" evidence="2">
    <location>
        <begin position="244"/>
        <end position="245"/>
    </location>
    <ligand>
        <name>substrate</name>
    </ligand>
</feature>
<comment type="catalytic activity">
    <reaction evidence="2">
        <text>5-(methylsulfanyl)-alpha-D-ribose 1-phosphate = 5-(methylsulfanyl)-D-ribulose 1-phosphate</text>
        <dbReference type="Rhea" id="RHEA:19989"/>
        <dbReference type="ChEBI" id="CHEBI:58533"/>
        <dbReference type="ChEBI" id="CHEBI:58548"/>
        <dbReference type="EC" id="5.3.1.23"/>
    </reaction>
</comment>
<dbReference type="EC" id="5.3.1.23" evidence="2"/>
<evidence type="ECO:0000313" key="5">
    <source>
        <dbReference type="EMBL" id="SDW04671.1"/>
    </source>
</evidence>
<dbReference type="KEGG" id="mhaz:BHR79_01980"/>
<name>A0A1L3Q0I2_9EURY</name>
<feature type="binding site" evidence="2">
    <location>
        <position position="194"/>
    </location>
    <ligand>
        <name>substrate</name>
    </ligand>
</feature>
<feature type="site" description="Transition state stabilizer" evidence="2">
    <location>
        <position position="155"/>
    </location>
</feature>
<dbReference type="OrthoDB" id="45195at2157"/>
<dbReference type="PANTHER" id="PTHR43475">
    <property type="entry name" value="METHYLTHIORIBOSE-1-PHOSPHATE ISOMERASE"/>
    <property type="match status" value="1"/>
</dbReference>
<reference evidence="5 7" key="2">
    <citation type="submission" date="2016-10" db="EMBL/GenBank/DDBJ databases">
        <authorList>
            <person name="de Groot N.N."/>
        </authorList>
    </citation>
    <scope>NUCLEOTIDE SEQUENCE [LARGE SCALE GENOMIC DNA]</scope>
    <source>
        <strain evidence="5 7">Z-7982</strain>
    </source>
</reference>
<dbReference type="STRING" id="2177.BHR79_01980"/>
<proteinExistence type="inferred from homology"/>
<reference evidence="4 8" key="3">
    <citation type="submission" date="2018-10" db="EMBL/GenBank/DDBJ databases">
        <title>Cultivation of a novel Methanohalophilus strain from Kebrit Deep of the Red Sea and a genomic comparison of members of the genus Methanohalophilus.</title>
        <authorList>
            <person name="Guan Y."/>
            <person name="Ngugi D.K."/>
            <person name="Stingl U."/>
        </authorList>
    </citation>
    <scope>NUCLEOTIDE SEQUENCE [LARGE SCALE GENOMIC DNA]</scope>
    <source>
        <strain evidence="4 8">DSM 3094</strain>
    </source>
</reference>
<dbReference type="InterPro" id="IPR005251">
    <property type="entry name" value="IF-M1Pi"/>
</dbReference>
<feature type="binding site" evidence="2">
    <location>
        <position position="89"/>
    </location>
    <ligand>
        <name>substrate</name>
    </ligand>
</feature>
<sequence length="339" mass="37238">MRTIQWNAENSTVRMIDQTLLPVEYREIECENLAQLCEAIKSLRVRGAPALAAAGAYGIALASKLSSANDMESLLEDLKNAARIILATRPTAINLGWGIHRVIKAVSEAYDTEGIRDIALNEAQAIADEDVQINKTLGKHGAALLEDGDTVMTHCNAGRLACVDWGTALGVVRSAVEQGKDINVIACETRPLNQGGRLTTWELMQDNIPVKLISDSMSGYVMRHELVDKVIVGADRITEDAVFNKIGTYSHAIVAMEHEIPFYVAAPASTFDFKGWEGSVKIEERSPDELRYMQGVQIAPEDVPVINPAFDSTPMEYIEAIITEKGIFRPPFLIDEVRT</sequence>
<gene>
    <name evidence="3" type="ORF">BHR79_01980</name>
    <name evidence="4" type="ORF">EFE40_00805</name>
    <name evidence="5" type="ORF">SAMN04515625_0221</name>
</gene>
<dbReference type="Pfam" id="PF01008">
    <property type="entry name" value="IF-2B"/>
    <property type="match status" value="1"/>
</dbReference>
<keyword evidence="2" id="KW-0486">Methionine biosynthesis</keyword>
<keyword evidence="1 2" id="KW-0413">Isomerase</keyword>
<reference evidence="3 6" key="1">
    <citation type="submission" date="2016-10" db="EMBL/GenBank/DDBJ databases">
        <title>Methanohalophilus halophilus.</title>
        <authorList>
            <person name="L'haridon S."/>
        </authorList>
    </citation>
    <scope>NUCLEOTIDE SEQUENCE [LARGE SCALE GENOMIC DNA]</scope>
    <source>
        <strain evidence="3 6">Z-7982</strain>
    </source>
</reference>
<organism evidence="3 6">
    <name type="scientific">Methanohalophilus halophilus</name>
    <dbReference type="NCBI Taxonomy" id="2177"/>
    <lineage>
        <taxon>Archaea</taxon>
        <taxon>Methanobacteriati</taxon>
        <taxon>Methanobacteriota</taxon>
        <taxon>Stenosarchaea group</taxon>
        <taxon>Methanomicrobia</taxon>
        <taxon>Methanosarcinales</taxon>
        <taxon>Methanosarcinaceae</taxon>
        <taxon>Methanohalophilus</taxon>
    </lineage>
</organism>
<dbReference type="NCBIfam" id="NF004700">
    <property type="entry name" value="PRK06036.1"/>
    <property type="match status" value="1"/>
</dbReference>
<dbReference type="GO" id="GO:0046523">
    <property type="term" value="F:S-methyl-5-thioribose-1-phosphate isomerase activity"/>
    <property type="evidence" value="ECO:0007669"/>
    <property type="project" value="UniProtKB-UniRule"/>
</dbReference>
<dbReference type="NCBIfam" id="TIGR00524">
    <property type="entry name" value="eIF-2B_rel"/>
    <property type="match status" value="1"/>
</dbReference>
<dbReference type="EMBL" id="RJJG01000001">
    <property type="protein sequence ID" value="RNI10754.1"/>
    <property type="molecule type" value="Genomic_DNA"/>
</dbReference>
<dbReference type="InterPro" id="IPR037171">
    <property type="entry name" value="NagB/RpiA_transferase-like"/>
</dbReference>
<dbReference type="FunFam" id="3.40.50.10470:FF:000006">
    <property type="entry name" value="Methylthioribose-1-phosphate isomerase"/>
    <property type="match status" value="1"/>
</dbReference>
<dbReference type="SUPFAM" id="SSF100950">
    <property type="entry name" value="NagB/RpiA/CoA transferase-like"/>
    <property type="match status" value="1"/>
</dbReference>
<dbReference type="PANTHER" id="PTHR43475:SF1">
    <property type="entry name" value="METHYLTHIORIBOSE-1-PHOSPHATE ISOMERASE"/>
    <property type="match status" value="1"/>
</dbReference>
<dbReference type="NCBIfam" id="NF004326">
    <property type="entry name" value="PRK05720.1"/>
    <property type="match status" value="1"/>
</dbReference>
<keyword evidence="5" id="KW-0648">Protein biosynthesis</keyword>
<dbReference type="GO" id="GO:0003743">
    <property type="term" value="F:translation initiation factor activity"/>
    <property type="evidence" value="ECO:0007669"/>
    <property type="project" value="UniProtKB-KW"/>
</dbReference>
<evidence type="ECO:0000313" key="6">
    <source>
        <dbReference type="Proteomes" id="UP000186879"/>
    </source>
</evidence>
<dbReference type="InterPro" id="IPR042529">
    <property type="entry name" value="IF_2B-like_C"/>
</dbReference>
<dbReference type="Gene3D" id="1.20.120.420">
    <property type="entry name" value="translation initiation factor eif-2b, domain 1"/>
    <property type="match status" value="1"/>
</dbReference>
<dbReference type="EMBL" id="FNMU01000001">
    <property type="protein sequence ID" value="SDW04671.1"/>
    <property type="molecule type" value="Genomic_DNA"/>
</dbReference>
<protein>
    <recommendedName>
        <fullName evidence="2">Putative methylthioribose-1-phosphate isomerase</fullName>
        <shortName evidence="2">M1Pi</shortName>
        <shortName evidence="2">MTR-1-P isomerase</shortName>
        <ecNumber evidence="2">5.3.1.23</ecNumber>
    </recommendedName>
    <alternativeName>
        <fullName evidence="2">MTNA-like protein</fullName>
        <shortName evidence="2">aMTNA</shortName>
    </alternativeName>
    <alternativeName>
        <fullName evidence="2">S-methyl-5-thioribose-1-phosphate isomerase</fullName>
    </alternativeName>
</protein>
<evidence type="ECO:0000313" key="8">
    <source>
        <dbReference type="Proteomes" id="UP000267921"/>
    </source>
</evidence>
<dbReference type="RefSeq" id="WP_072560720.1">
    <property type="nucleotide sequence ID" value="NZ_CP017921.1"/>
</dbReference>
<dbReference type="Proteomes" id="UP000198669">
    <property type="component" value="Unassembled WGS sequence"/>
</dbReference>
<dbReference type="NCBIfam" id="TIGR00512">
    <property type="entry name" value="salvage_mtnA"/>
    <property type="match status" value="1"/>
</dbReference>
<keyword evidence="6" id="KW-1185">Reference proteome</keyword>
<comment type="similarity">
    <text evidence="2">Belongs to the EIF-2B alpha/beta/delta subunits family. MtnA subfamily.</text>
</comment>
<dbReference type="EMBL" id="CP017921">
    <property type="protein sequence ID" value="APH38376.1"/>
    <property type="molecule type" value="Genomic_DNA"/>
</dbReference>
<evidence type="ECO:0000313" key="7">
    <source>
        <dbReference type="Proteomes" id="UP000198669"/>
    </source>
</evidence>
<dbReference type="Proteomes" id="UP000186879">
    <property type="component" value="Chromosome"/>
</dbReference>
<evidence type="ECO:0000313" key="3">
    <source>
        <dbReference type="EMBL" id="APH38376.1"/>
    </source>
</evidence>
<dbReference type="HAMAP" id="MF_01678">
    <property type="entry name" value="Salvage_MtnA"/>
    <property type="match status" value="1"/>
</dbReference>
<dbReference type="FunFam" id="1.20.120.420:FF:000003">
    <property type="entry name" value="Methylthioribose-1-phosphate isomerase"/>
    <property type="match status" value="1"/>
</dbReference>
<dbReference type="Gene3D" id="3.40.50.10470">
    <property type="entry name" value="Translation initiation factor eif-2b, domain 2"/>
    <property type="match status" value="1"/>
</dbReference>
<dbReference type="Proteomes" id="UP000267921">
    <property type="component" value="Unassembled WGS sequence"/>
</dbReference>
<feature type="binding site" evidence="2">
    <location>
        <begin position="46"/>
        <end position="48"/>
    </location>
    <ligand>
        <name>substrate</name>
    </ligand>
</feature>
<accession>A0A1L3Q0I2</accession>